<keyword evidence="2" id="KW-1185">Reference proteome</keyword>
<evidence type="ECO:0000313" key="2">
    <source>
        <dbReference type="Proteomes" id="UP001470230"/>
    </source>
</evidence>
<dbReference type="Proteomes" id="UP001470230">
    <property type="component" value="Unassembled WGS sequence"/>
</dbReference>
<organism evidence="1 2">
    <name type="scientific">Tritrichomonas musculus</name>
    <dbReference type="NCBI Taxonomy" id="1915356"/>
    <lineage>
        <taxon>Eukaryota</taxon>
        <taxon>Metamonada</taxon>
        <taxon>Parabasalia</taxon>
        <taxon>Tritrichomonadida</taxon>
        <taxon>Tritrichomonadidae</taxon>
        <taxon>Tritrichomonas</taxon>
    </lineage>
</organism>
<gene>
    <name evidence="1" type="ORF">M9Y10_019079</name>
</gene>
<reference evidence="1 2" key="1">
    <citation type="submission" date="2024-04" db="EMBL/GenBank/DDBJ databases">
        <title>Tritrichomonas musculus Genome.</title>
        <authorList>
            <person name="Alves-Ferreira E."/>
            <person name="Grigg M."/>
            <person name="Lorenzi H."/>
            <person name="Galac M."/>
        </authorList>
    </citation>
    <scope>NUCLEOTIDE SEQUENCE [LARGE SCALE GENOMIC DNA]</scope>
    <source>
        <strain evidence="1 2">EAF2021</strain>
    </source>
</reference>
<sequence>MLSKYPKFDIILEKVSKSGIIRISKQTEASNLDIYKLVNSDCQCDINPFSKEAITLIENAVIYIKSPSKKKITSLKKEKILQFLVVIIVIIKNYKVQEKCHFSKM</sequence>
<name>A0ABR2HIJ3_9EUKA</name>
<evidence type="ECO:0000313" key="1">
    <source>
        <dbReference type="EMBL" id="KAK8848026.1"/>
    </source>
</evidence>
<dbReference type="EMBL" id="JAPFFF010000027">
    <property type="protein sequence ID" value="KAK8848026.1"/>
    <property type="molecule type" value="Genomic_DNA"/>
</dbReference>
<proteinExistence type="predicted"/>
<comment type="caution">
    <text evidence="1">The sequence shown here is derived from an EMBL/GenBank/DDBJ whole genome shotgun (WGS) entry which is preliminary data.</text>
</comment>
<protein>
    <submittedName>
        <fullName evidence="1">Uncharacterized protein</fullName>
    </submittedName>
</protein>
<accession>A0ABR2HIJ3</accession>